<gene>
    <name evidence="17" type="ORF">VCUG_01656</name>
</gene>
<dbReference type="SMART" id="SM00472">
    <property type="entry name" value="MIR"/>
    <property type="match status" value="3"/>
</dbReference>
<dbReference type="GO" id="GO:0005789">
    <property type="term" value="C:endoplasmic reticulum membrane"/>
    <property type="evidence" value="ECO:0007669"/>
    <property type="project" value="UniProtKB-SubCell"/>
</dbReference>
<comment type="similarity">
    <text evidence="3 14">Belongs to the glycosyltransferase 39 family.</text>
</comment>
<evidence type="ECO:0000256" key="8">
    <source>
        <dbReference type="ARBA" id="ARBA00022737"/>
    </source>
</evidence>
<comment type="catalytic activity">
    <reaction evidence="12 14">
        <text>a di-trans,poly-cis-dolichyl beta-D-mannosyl phosphate + L-threonyl-[protein] = 3-O-(alpha-D-mannosyl)-L-threonyl-[protein] + a di-trans,poly-cis-dolichyl phosphate + H(+)</text>
        <dbReference type="Rhea" id="RHEA:53396"/>
        <dbReference type="Rhea" id="RHEA-COMP:11060"/>
        <dbReference type="Rhea" id="RHEA-COMP:13547"/>
        <dbReference type="Rhea" id="RHEA-COMP:19498"/>
        <dbReference type="Rhea" id="RHEA-COMP:19501"/>
        <dbReference type="ChEBI" id="CHEBI:15378"/>
        <dbReference type="ChEBI" id="CHEBI:30013"/>
        <dbReference type="ChEBI" id="CHEBI:57683"/>
        <dbReference type="ChEBI" id="CHEBI:58211"/>
        <dbReference type="ChEBI" id="CHEBI:137323"/>
        <dbReference type="EC" id="2.4.1.109"/>
    </reaction>
</comment>
<evidence type="ECO:0000256" key="5">
    <source>
        <dbReference type="ARBA" id="ARBA00022676"/>
    </source>
</evidence>
<reference evidence="18" key="1">
    <citation type="submission" date="2011-03" db="EMBL/GenBank/DDBJ databases">
        <title>The genome sequence of Vavraia culicis strain floridensis.</title>
        <authorList>
            <consortium name="The Broad Institute Genome Sequencing Platform"/>
            <person name="Cuomo C."/>
            <person name="Becnel J."/>
            <person name="Sanscrainte N."/>
            <person name="Young S.K."/>
            <person name="Zeng Q."/>
            <person name="Gargeya S."/>
            <person name="Fitzgerald M."/>
            <person name="Haas B."/>
            <person name="Abouelleil A."/>
            <person name="Alvarado L."/>
            <person name="Arachchi H.M."/>
            <person name="Berlin A."/>
            <person name="Chapman S.B."/>
            <person name="Gearin G."/>
            <person name="Goldberg J."/>
            <person name="Griggs A."/>
            <person name="Gujja S."/>
            <person name="Hansen M."/>
            <person name="Heiman D."/>
            <person name="Howarth C."/>
            <person name="Larimer J."/>
            <person name="Lui A."/>
            <person name="MacDonald P.J.P."/>
            <person name="McCowen C."/>
            <person name="Montmayeur A."/>
            <person name="Murphy C."/>
            <person name="Neiman D."/>
            <person name="Pearson M."/>
            <person name="Priest M."/>
            <person name="Roberts A."/>
            <person name="Saif S."/>
            <person name="Shea T."/>
            <person name="Sisk P."/>
            <person name="Stolte C."/>
            <person name="Sykes S."/>
            <person name="Wortman J."/>
            <person name="Nusbaum C."/>
            <person name="Birren B."/>
        </authorList>
    </citation>
    <scope>NUCLEOTIDE SEQUENCE [LARGE SCALE GENOMIC DNA]</scope>
    <source>
        <strain evidence="18">floridensis</strain>
    </source>
</reference>
<dbReference type="Proteomes" id="UP000011081">
    <property type="component" value="Unassembled WGS sequence"/>
</dbReference>
<accession>L2GU76</accession>
<evidence type="ECO:0000256" key="14">
    <source>
        <dbReference type="RuleBase" id="RU367007"/>
    </source>
</evidence>
<evidence type="ECO:0000256" key="15">
    <source>
        <dbReference type="SAM" id="MobiDB-lite"/>
    </source>
</evidence>
<keyword evidence="5 14" id="KW-0328">Glycosyltransferase</keyword>
<comment type="subcellular location">
    <subcellularLocation>
        <location evidence="1 14">Endoplasmic reticulum membrane</location>
        <topology evidence="1 14">Multi-pass membrane protein</topology>
    </subcellularLocation>
</comment>
<dbReference type="InterPro" id="IPR036300">
    <property type="entry name" value="MIR_dom_sf"/>
</dbReference>
<dbReference type="OrthoDB" id="292747at2759"/>
<keyword evidence="10 14" id="KW-1133">Transmembrane helix</keyword>
<dbReference type="VEuPathDB" id="MicrosporidiaDB:VCUG_01656"/>
<evidence type="ECO:0000256" key="13">
    <source>
        <dbReference type="ARBA" id="ARBA00045102"/>
    </source>
</evidence>
<comment type="function">
    <text evidence="14">Transfers mannose from Dol-P-mannose to Ser or Thr residues on proteins.</text>
</comment>
<dbReference type="UniPathway" id="UPA00378"/>
<sequence length="718" mass="84072">MTSPLIHTDKEEPGSLADESSIIKQRISASDTEAKDRPTVPCEKPNLKMKDGMSEDKTRRKSEILLLCLIFLVSFLVRSYKIEKGNFVVWDEAHFGKFASKYLQRLFYFDVHPPLGKMLTALSGYLFGQDVNFKFDSGSSYPAQMDYVGMRRFHAFISSFVPLFSYLTLREMSYDVHCCTVIAFMIIFENSLVCISRLILLDSHLLFFTSMVVYALAKYMRRRTTANLMLLGTALGCVQSVKWIGCFTTFLVGLFIIAELWLLLIQKNVAFTQFIRVFAERALYLIALPIIIYLFFFFVHFRIVNRSSPDDGHMSSFFQSTLKGNEHRFRKYVEYGTVVTIKSTKLSGQYLHSHKDQYPESEGSQMTTYGHKDENNYWAFQKVVDGDVKAEMVKDNDEVVVMHMNTLRYLNLVNKKAYVSKDDKLLSTSPNTELFRTNLFKVEVADDLIKKEDRIKTLTTRFRLKSVDEECYLRSTNKRYPQWGFRQGEVTCSYKKDSSTLWNIEMNNKVKSEDLEYKELRNLKSAVFHNIVEHNALMYVTNKSFVQDDDLEPIRIVSQAYEWPILRRGLRMCGWSNENIKFYMFGNPFSWYLSLICVLIAPTVLLCRTLRQIRNKERINMQNLIFCCLFCGGWAIHFLPFFFIGRVLYFHHYLPALYFSMHSILIFVRKPKLLYAILFLQIVVFCLYSPFTYGFYDQNAVRWLKILPTWDFVDDIES</sequence>
<evidence type="ECO:0000256" key="6">
    <source>
        <dbReference type="ARBA" id="ARBA00022679"/>
    </source>
</evidence>
<feature type="transmembrane region" description="Helical" evidence="14">
    <location>
        <begin position="650"/>
        <end position="668"/>
    </location>
</feature>
<evidence type="ECO:0000313" key="17">
    <source>
        <dbReference type="EMBL" id="ELA46882.1"/>
    </source>
</evidence>
<feature type="transmembrane region" description="Helical" evidence="14">
    <location>
        <begin position="64"/>
        <end position="80"/>
    </location>
</feature>
<organism evidence="17 18">
    <name type="scientific">Vavraia culicis (isolate floridensis)</name>
    <name type="common">Microsporidian parasite</name>
    <dbReference type="NCBI Taxonomy" id="948595"/>
    <lineage>
        <taxon>Eukaryota</taxon>
        <taxon>Fungi</taxon>
        <taxon>Fungi incertae sedis</taxon>
        <taxon>Microsporidia</taxon>
        <taxon>Pleistophoridae</taxon>
        <taxon>Vavraia</taxon>
    </lineage>
</organism>
<dbReference type="STRING" id="948595.L2GU76"/>
<evidence type="ECO:0000256" key="1">
    <source>
        <dbReference type="ARBA" id="ARBA00004477"/>
    </source>
</evidence>
<evidence type="ECO:0000313" key="18">
    <source>
        <dbReference type="Proteomes" id="UP000011081"/>
    </source>
</evidence>
<evidence type="ECO:0000256" key="10">
    <source>
        <dbReference type="ARBA" id="ARBA00022989"/>
    </source>
</evidence>
<feature type="transmembrane region" description="Helical" evidence="14">
    <location>
        <begin position="250"/>
        <end position="270"/>
    </location>
</feature>
<keyword evidence="18" id="KW-1185">Reference proteome</keyword>
<dbReference type="InterPro" id="IPR003342">
    <property type="entry name" value="ArnT-like_N"/>
</dbReference>
<keyword evidence="7 14" id="KW-0812">Transmembrane</keyword>
<dbReference type="InterPro" id="IPR016093">
    <property type="entry name" value="MIR_motif"/>
</dbReference>
<dbReference type="Pfam" id="PF02815">
    <property type="entry name" value="MIR"/>
    <property type="match status" value="1"/>
</dbReference>
<evidence type="ECO:0000256" key="3">
    <source>
        <dbReference type="ARBA" id="ARBA00007222"/>
    </source>
</evidence>
<feature type="compositionally biased region" description="Basic and acidic residues" evidence="15">
    <location>
        <begin position="45"/>
        <end position="55"/>
    </location>
</feature>
<dbReference type="PANTHER" id="PTHR10050:SF46">
    <property type="entry name" value="PROTEIN O-MANNOSYL-TRANSFERASE 2"/>
    <property type="match status" value="1"/>
</dbReference>
<dbReference type="OMA" id="GSPFNTW"/>
<feature type="transmembrane region" description="Helical" evidence="14">
    <location>
        <begin position="282"/>
        <end position="301"/>
    </location>
</feature>
<dbReference type="RefSeq" id="XP_008074672.1">
    <property type="nucleotide sequence ID" value="XM_008076481.1"/>
</dbReference>
<evidence type="ECO:0000256" key="4">
    <source>
        <dbReference type="ARBA" id="ARBA00012839"/>
    </source>
</evidence>
<dbReference type="CDD" id="cd23276">
    <property type="entry name" value="beta-trefoil_MIR_PMT"/>
    <property type="match status" value="1"/>
</dbReference>
<dbReference type="Pfam" id="PF02366">
    <property type="entry name" value="PMT"/>
    <property type="match status" value="1"/>
</dbReference>
<feature type="transmembrane region" description="Helical" evidence="14">
    <location>
        <begin position="153"/>
        <end position="169"/>
    </location>
</feature>
<dbReference type="InParanoid" id="L2GU76"/>
<dbReference type="Gene3D" id="2.80.10.50">
    <property type="match status" value="1"/>
</dbReference>
<dbReference type="InterPro" id="IPR032421">
    <property type="entry name" value="PMT_4TMC"/>
</dbReference>
<evidence type="ECO:0000256" key="9">
    <source>
        <dbReference type="ARBA" id="ARBA00022824"/>
    </source>
</evidence>
<keyword evidence="6 14" id="KW-0808">Transferase</keyword>
<feature type="transmembrane region" description="Helical" evidence="14">
    <location>
        <begin position="675"/>
        <end position="696"/>
    </location>
</feature>
<dbReference type="AlphaFoldDB" id="L2GU76"/>
<keyword evidence="11 14" id="KW-0472">Membrane</keyword>
<feature type="domain" description="MIR" evidence="16">
    <location>
        <begin position="330"/>
        <end position="383"/>
    </location>
</feature>
<feature type="domain" description="MIR" evidence="16">
    <location>
        <begin position="452"/>
        <end position="507"/>
    </location>
</feature>
<dbReference type="FunCoup" id="L2GU76">
    <property type="interactions" value="85"/>
</dbReference>
<dbReference type="HOGENOM" id="CLU_008438_5_0_1"/>
<dbReference type="PROSITE" id="PS50919">
    <property type="entry name" value="MIR"/>
    <property type="match status" value="2"/>
</dbReference>
<feature type="transmembrane region" description="Helical" evidence="14">
    <location>
        <begin position="589"/>
        <end position="611"/>
    </location>
</feature>
<evidence type="ECO:0000256" key="2">
    <source>
        <dbReference type="ARBA" id="ARBA00004922"/>
    </source>
</evidence>
<evidence type="ECO:0000256" key="12">
    <source>
        <dbReference type="ARBA" id="ARBA00045085"/>
    </source>
</evidence>
<feature type="transmembrane region" description="Helical" evidence="14">
    <location>
        <begin position="176"/>
        <end position="193"/>
    </location>
</feature>
<comment type="pathway">
    <text evidence="2 14">Protein modification; protein glycosylation.</text>
</comment>
<dbReference type="SUPFAM" id="SSF82109">
    <property type="entry name" value="MIR domain"/>
    <property type="match status" value="1"/>
</dbReference>
<dbReference type="EC" id="2.4.1.109" evidence="4 14"/>
<dbReference type="Pfam" id="PF16192">
    <property type="entry name" value="PMT_4TMC"/>
    <property type="match status" value="1"/>
</dbReference>
<name>L2GU76_VAVCU</name>
<dbReference type="GeneID" id="19879530"/>
<dbReference type="EMBL" id="GL877430">
    <property type="protein sequence ID" value="ELA46882.1"/>
    <property type="molecule type" value="Genomic_DNA"/>
</dbReference>
<dbReference type="PANTHER" id="PTHR10050">
    <property type="entry name" value="DOLICHYL-PHOSPHATE-MANNOSE--PROTEIN MANNOSYLTRANSFERASE"/>
    <property type="match status" value="1"/>
</dbReference>
<keyword evidence="9 14" id="KW-0256">Endoplasmic reticulum</keyword>
<protein>
    <recommendedName>
        <fullName evidence="4 14">Dolichyl-phosphate-mannose--protein mannosyltransferase</fullName>
        <ecNumber evidence="4 14">2.4.1.109</ecNumber>
    </recommendedName>
</protein>
<dbReference type="InterPro" id="IPR027005">
    <property type="entry name" value="PMT-like"/>
</dbReference>
<keyword evidence="8" id="KW-0677">Repeat</keyword>
<feature type="transmembrane region" description="Helical" evidence="14">
    <location>
        <begin position="623"/>
        <end position="644"/>
    </location>
</feature>
<evidence type="ECO:0000256" key="11">
    <source>
        <dbReference type="ARBA" id="ARBA00023136"/>
    </source>
</evidence>
<dbReference type="GO" id="GO:0004169">
    <property type="term" value="F:dolichyl-phosphate-mannose-protein mannosyltransferase activity"/>
    <property type="evidence" value="ECO:0007669"/>
    <property type="project" value="UniProtKB-UniRule"/>
</dbReference>
<comment type="catalytic activity">
    <reaction evidence="13 14">
        <text>a di-trans,poly-cis-dolichyl beta-D-mannosyl phosphate + L-seryl-[protein] = 3-O-(alpha-D-mannosyl)-L-seryl-[protein] + a di-trans,poly-cis-dolichyl phosphate + H(+)</text>
        <dbReference type="Rhea" id="RHEA:17377"/>
        <dbReference type="Rhea" id="RHEA-COMP:9863"/>
        <dbReference type="Rhea" id="RHEA-COMP:13546"/>
        <dbReference type="Rhea" id="RHEA-COMP:19498"/>
        <dbReference type="Rhea" id="RHEA-COMP:19501"/>
        <dbReference type="ChEBI" id="CHEBI:15378"/>
        <dbReference type="ChEBI" id="CHEBI:29999"/>
        <dbReference type="ChEBI" id="CHEBI:57683"/>
        <dbReference type="ChEBI" id="CHEBI:58211"/>
        <dbReference type="ChEBI" id="CHEBI:137321"/>
        <dbReference type="EC" id="2.4.1.109"/>
    </reaction>
</comment>
<evidence type="ECO:0000259" key="16">
    <source>
        <dbReference type="PROSITE" id="PS50919"/>
    </source>
</evidence>
<feature type="region of interest" description="Disordered" evidence="15">
    <location>
        <begin position="1"/>
        <end position="55"/>
    </location>
</feature>
<proteinExistence type="inferred from homology"/>
<evidence type="ECO:0000256" key="7">
    <source>
        <dbReference type="ARBA" id="ARBA00022692"/>
    </source>
</evidence>